<evidence type="ECO:0000256" key="2">
    <source>
        <dbReference type="ARBA" id="ARBA00023015"/>
    </source>
</evidence>
<keyword evidence="9" id="KW-1185">Reference proteome</keyword>
<reference evidence="8" key="2">
    <citation type="submission" date="2021-05" db="UniProtKB">
        <authorList>
            <consortium name="EnsemblPlants"/>
        </authorList>
    </citation>
    <scope>IDENTIFICATION</scope>
    <source>
        <strain evidence="8">subsp. malaccensis</strain>
    </source>
</reference>
<name>A0A804IMN7_MUSAM</name>
<dbReference type="PRINTS" id="PR00367">
    <property type="entry name" value="ETHRSPELEMNT"/>
</dbReference>
<dbReference type="Proteomes" id="UP000012960">
    <property type="component" value="Unplaced"/>
</dbReference>
<sequence length="244" mass="27154">MDPADVACQVEVKLSEHVVVTRKTIPAKRTAVEGSGSRRRVVRVYFLDADATDSSSSDDDRDGVRRRVKRHVHEIGIEVGAAARRRRSVALVGSKAKGEEAPVVREASEERRFRGVRRRPWGRWAAEIRDPYQRKRVWLGTFDTAEEAATVYDMAAVKLKGSKAVTNFPAKPKATAAAGLHSSPTSVLRYGDDDWPPLDDVGDGGIDDFGLDAEPSLLSLTESYWPWPRLWDMEFGDLDAEDFS</sequence>
<dbReference type="FunFam" id="3.30.730.10:FF:000001">
    <property type="entry name" value="Ethylene-responsive transcription factor 2"/>
    <property type="match status" value="1"/>
</dbReference>
<proteinExistence type="predicted"/>
<dbReference type="SMART" id="SM00380">
    <property type="entry name" value="AP2"/>
    <property type="match status" value="1"/>
</dbReference>
<dbReference type="Pfam" id="PF00847">
    <property type="entry name" value="AP2"/>
    <property type="match status" value="1"/>
</dbReference>
<evidence type="ECO:0000313" key="7">
    <source>
        <dbReference type="EMBL" id="CAG1841630.1"/>
    </source>
</evidence>
<gene>
    <name evidence="7" type="ORF">GSMUA_114250.1</name>
</gene>
<evidence type="ECO:0000313" key="8">
    <source>
        <dbReference type="EnsemblPlants" id="Ma04_p09020.1"/>
    </source>
</evidence>
<dbReference type="GO" id="GO:0003700">
    <property type="term" value="F:DNA-binding transcription factor activity"/>
    <property type="evidence" value="ECO:0000318"/>
    <property type="project" value="GO_Central"/>
</dbReference>
<dbReference type="CDD" id="cd00018">
    <property type="entry name" value="AP2"/>
    <property type="match status" value="1"/>
</dbReference>
<dbReference type="InterPro" id="IPR001471">
    <property type="entry name" value="AP2/ERF_dom"/>
</dbReference>
<evidence type="ECO:0000256" key="1">
    <source>
        <dbReference type="ARBA" id="ARBA00004123"/>
    </source>
</evidence>
<dbReference type="PANTHER" id="PTHR31194:SF166">
    <property type="entry name" value="PATHOGENESIS-RELATED GENES TRANSCRIPTIONAL ACTIVATOR PTI6"/>
    <property type="match status" value="1"/>
</dbReference>
<evidence type="ECO:0000256" key="5">
    <source>
        <dbReference type="ARBA" id="ARBA00023242"/>
    </source>
</evidence>
<dbReference type="EMBL" id="HG996469">
    <property type="protein sequence ID" value="CAG1841630.1"/>
    <property type="molecule type" value="Genomic_DNA"/>
</dbReference>
<keyword evidence="2" id="KW-0805">Transcription regulation</keyword>
<accession>A0A804IMN7</accession>
<dbReference type="KEGG" id="mus:103980979"/>
<dbReference type="GO" id="GO:0005634">
    <property type="term" value="C:nucleus"/>
    <property type="evidence" value="ECO:0000318"/>
    <property type="project" value="GO_Central"/>
</dbReference>
<dbReference type="OMA" id="FAMTEKY"/>
<evidence type="ECO:0000256" key="4">
    <source>
        <dbReference type="ARBA" id="ARBA00023163"/>
    </source>
</evidence>
<dbReference type="AlphaFoldDB" id="A0A804IMN7"/>
<dbReference type="Gramene" id="Ma04_t09020.1">
    <property type="protein sequence ID" value="Ma04_p09020.1"/>
    <property type="gene ID" value="Ma04_g09020"/>
</dbReference>
<dbReference type="InterPro" id="IPR016177">
    <property type="entry name" value="DNA-bd_dom_sf"/>
</dbReference>
<dbReference type="GO" id="GO:0000976">
    <property type="term" value="F:transcription cis-regulatory region binding"/>
    <property type="evidence" value="ECO:0000318"/>
    <property type="project" value="GO_Central"/>
</dbReference>
<dbReference type="Gene3D" id="3.30.730.10">
    <property type="entry name" value="AP2/ERF domain"/>
    <property type="match status" value="1"/>
</dbReference>
<protein>
    <submittedName>
        <fullName evidence="7">(wild Malaysian banana) hypothetical protein</fullName>
    </submittedName>
</protein>
<dbReference type="EnsemblPlants" id="Ma04_t09020.1">
    <property type="protein sequence ID" value="Ma04_p09020.1"/>
    <property type="gene ID" value="Ma04_g09020"/>
</dbReference>
<keyword evidence="5" id="KW-0539">Nucleus</keyword>
<keyword evidence="4" id="KW-0804">Transcription</keyword>
<reference evidence="7" key="1">
    <citation type="submission" date="2021-03" db="EMBL/GenBank/DDBJ databases">
        <authorList>
            <consortium name="Genoscope - CEA"/>
            <person name="William W."/>
        </authorList>
    </citation>
    <scope>NUCLEOTIDE SEQUENCE</scope>
    <source>
        <strain evidence="7">Doubled-haploid Pahang</strain>
    </source>
</reference>
<feature type="domain" description="AP2/ERF" evidence="6">
    <location>
        <begin position="112"/>
        <end position="169"/>
    </location>
</feature>
<evidence type="ECO:0000256" key="3">
    <source>
        <dbReference type="ARBA" id="ARBA00023125"/>
    </source>
</evidence>
<dbReference type="PIRSF" id="PIRSF038123">
    <property type="entry name" value="PTI6"/>
    <property type="match status" value="1"/>
</dbReference>
<dbReference type="PROSITE" id="PS51032">
    <property type="entry name" value="AP2_ERF"/>
    <property type="match status" value="1"/>
</dbReference>
<dbReference type="InterPro" id="IPR036955">
    <property type="entry name" value="AP2/ERF_dom_sf"/>
</dbReference>
<keyword evidence="3" id="KW-0238">DNA-binding</keyword>
<dbReference type="InterPro" id="IPR050913">
    <property type="entry name" value="AP2/ERF_ERF"/>
</dbReference>
<dbReference type="InParanoid" id="A0A804IMN7"/>
<organism evidence="8 9">
    <name type="scientific">Musa acuminata subsp. malaccensis</name>
    <name type="common">Wild banana</name>
    <name type="synonym">Musa malaccensis</name>
    <dbReference type="NCBI Taxonomy" id="214687"/>
    <lineage>
        <taxon>Eukaryota</taxon>
        <taxon>Viridiplantae</taxon>
        <taxon>Streptophyta</taxon>
        <taxon>Embryophyta</taxon>
        <taxon>Tracheophyta</taxon>
        <taxon>Spermatophyta</taxon>
        <taxon>Magnoliopsida</taxon>
        <taxon>Liliopsida</taxon>
        <taxon>Zingiberales</taxon>
        <taxon>Musaceae</taxon>
        <taxon>Musa</taxon>
    </lineage>
</organism>
<comment type="subcellular location">
    <subcellularLocation>
        <location evidence="1">Nucleus</location>
    </subcellularLocation>
</comment>
<dbReference type="PANTHER" id="PTHR31194">
    <property type="entry name" value="SHN SHINE , DNA BINDING / TRANSCRIPTION FACTOR"/>
    <property type="match status" value="1"/>
</dbReference>
<dbReference type="SUPFAM" id="SSF54171">
    <property type="entry name" value="DNA-binding domain"/>
    <property type="match status" value="1"/>
</dbReference>
<evidence type="ECO:0000259" key="6">
    <source>
        <dbReference type="PROSITE" id="PS51032"/>
    </source>
</evidence>
<evidence type="ECO:0000313" key="9">
    <source>
        <dbReference type="Proteomes" id="UP000012960"/>
    </source>
</evidence>
<dbReference type="OrthoDB" id="780523at2759"/>